<name>A0ACC3T3A8_LIPKO</name>
<keyword evidence="2" id="KW-1185">Reference proteome</keyword>
<evidence type="ECO:0000313" key="1">
    <source>
        <dbReference type="EMBL" id="KAK9238367.1"/>
    </source>
</evidence>
<reference evidence="2" key="1">
    <citation type="journal article" date="2024" name="Front. Bioeng. Biotechnol.">
        <title>Genome-scale model development and genomic sequencing of the oleaginous clade Lipomyces.</title>
        <authorList>
            <person name="Czajka J.J."/>
            <person name="Han Y."/>
            <person name="Kim J."/>
            <person name="Mondo S.J."/>
            <person name="Hofstad B.A."/>
            <person name="Robles A."/>
            <person name="Haridas S."/>
            <person name="Riley R."/>
            <person name="LaButti K."/>
            <person name="Pangilinan J."/>
            <person name="Andreopoulos W."/>
            <person name="Lipzen A."/>
            <person name="Yan J."/>
            <person name="Wang M."/>
            <person name="Ng V."/>
            <person name="Grigoriev I.V."/>
            <person name="Spatafora J.W."/>
            <person name="Magnuson J.K."/>
            <person name="Baker S.E."/>
            <person name="Pomraning K.R."/>
        </authorList>
    </citation>
    <scope>NUCLEOTIDE SEQUENCE [LARGE SCALE GENOMIC DNA]</scope>
    <source>
        <strain evidence="2">CBS 7786</strain>
    </source>
</reference>
<organism evidence="1 2">
    <name type="scientific">Lipomyces kononenkoae</name>
    <name type="common">Yeast</name>
    <dbReference type="NCBI Taxonomy" id="34357"/>
    <lineage>
        <taxon>Eukaryota</taxon>
        <taxon>Fungi</taxon>
        <taxon>Dikarya</taxon>
        <taxon>Ascomycota</taxon>
        <taxon>Saccharomycotina</taxon>
        <taxon>Lipomycetes</taxon>
        <taxon>Lipomycetales</taxon>
        <taxon>Lipomycetaceae</taxon>
        <taxon>Lipomyces</taxon>
    </lineage>
</organism>
<dbReference type="EMBL" id="MU971357">
    <property type="protein sequence ID" value="KAK9238367.1"/>
    <property type="molecule type" value="Genomic_DNA"/>
</dbReference>
<accession>A0ACC3T3A8</accession>
<comment type="caution">
    <text evidence="1">The sequence shown here is derived from an EMBL/GenBank/DDBJ whole genome shotgun (WGS) entry which is preliminary data.</text>
</comment>
<protein>
    <submittedName>
        <fullName evidence="1">Cyclin-domain-containing protein</fullName>
    </submittedName>
</protein>
<evidence type="ECO:0000313" key="2">
    <source>
        <dbReference type="Proteomes" id="UP001433508"/>
    </source>
</evidence>
<sequence length="358" mass="39183">MTDYPGGPVAPNQQQLPLQYHHGTTPSKISSSSSSSSVGRSISGSSAPATVAAAGVEQSSPSNSSHTSSTLTSPASDPPHLDILNHPVSDVLIMISALLQRIIEANDALYMSHHHHHHHPSAHDGRTRGLASSVLAFHGRNVPAISLQSYLMRILKYCPATNEVFLSLLVYFDRISKRANAGDFGEYPLSPQSQPPPPPPLLHQPSMQTDYRTQQSVGSMPPAIPATPSSFSSYAQSQYSHQQFVSPSPPPPPPPPPPPQDVFVMDSYNIHRLVIAGVTVASKFFSDVFYKNSRYAKVGGLPLEELNHLELQFLLLSDFRLAIPLEELQRYGDLLLQFWDREVPAHAKPEQYRSPPET</sequence>
<proteinExistence type="predicted"/>
<gene>
    <name evidence="1" type="ORF">V1525DRAFT_114508</name>
</gene>
<dbReference type="Proteomes" id="UP001433508">
    <property type="component" value="Unassembled WGS sequence"/>
</dbReference>